<dbReference type="Pfam" id="PF00535">
    <property type="entry name" value="Glycos_transf_2"/>
    <property type="match status" value="1"/>
</dbReference>
<dbReference type="CDD" id="cd00761">
    <property type="entry name" value="Glyco_tranf_GTA_type"/>
    <property type="match status" value="1"/>
</dbReference>
<dbReference type="PANTHER" id="PTHR43685:SF2">
    <property type="entry name" value="GLYCOSYLTRANSFERASE 2-LIKE DOMAIN-CONTAINING PROTEIN"/>
    <property type="match status" value="1"/>
</dbReference>
<organism evidence="2 3">
    <name type="scientific">Aquincola agrisoli</name>
    <dbReference type="NCBI Taxonomy" id="3119538"/>
    <lineage>
        <taxon>Bacteria</taxon>
        <taxon>Pseudomonadati</taxon>
        <taxon>Pseudomonadota</taxon>
        <taxon>Betaproteobacteria</taxon>
        <taxon>Burkholderiales</taxon>
        <taxon>Sphaerotilaceae</taxon>
        <taxon>Aquincola</taxon>
    </lineage>
</organism>
<protein>
    <submittedName>
        <fullName evidence="2">Glycosyltransferase family A protein</fullName>
        <ecNumber evidence="2">2.4.-.-</ecNumber>
    </submittedName>
</protein>
<dbReference type="InterPro" id="IPR029044">
    <property type="entry name" value="Nucleotide-diphossugar_trans"/>
</dbReference>
<comment type="caution">
    <text evidence="2">The sequence shown here is derived from an EMBL/GenBank/DDBJ whole genome shotgun (WGS) entry which is preliminary data.</text>
</comment>
<proteinExistence type="predicted"/>
<evidence type="ECO:0000259" key="1">
    <source>
        <dbReference type="Pfam" id="PF00535"/>
    </source>
</evidence>
<keyword evidence="2" id="KW-0808">Transferase</keyword>
<dbReference type="EC" id="2.4.-.-" evidence="2"/>
<dbReference type="GO" id="GO:0016757">
    <property type="term" value="F:glycosyltransferase activity"/>
    <property type="evidence" value="ECO:0007669"/>
    <property type="project" value="UniProtKB-KW"/>
</dbReference>
<dbReference type="SUPFAM" id="SSF53448">
    <property type="entry name" value="Nucleotide-diphospho-sugar transferases"/>
    <property type="match status" value="1"/>
</dbReference>
<feature type="domain" description="Glycosyltransferase 2-like" evidence="1">
    <location>
        <begin position="9"/>
        <end position="139"/>
    </location>
</feature>
<dbReference type="InterPro" id="IPR001173">
    <property type="entry name" value="Glyco_trans_2-like"/>
</dbReference>
<dbReference type="EMBL" id="JAZIBG010000048">
    <property type="protein sequence ID" value="MEF7616698.1"/>
    <property type="molecule type" value="Genomic_DNA"/>
</dbReference>
<dbReference type="Gene3D" id="3.90.550.10">
    <property type="entry name" value="Spore Coat Polysaccharide Biosynthesis Protein SpsA, Chain A"/>
    <property type="match status" value="1"/>
</dbReference>
<evidence type="ECO:0000313" key="3">
    <source>
        <dbReference type="Proteomes" id="UP001336250"/>
    </source>
</evidence>
<dbReference type="RefSeq" id="WP_332292256.1">
    <property type="nucleotide sequence ID" value="NZ_JAZIBG010000048.1"/>
</dbReference>
<gene>
    <name evidence="2" type="ORF">V4F39_22480</name>
</gene>
<dbReference type="Proteomes" id="UP001336250">
    <property type="component" value="Unassembled WGS sequence"/>
</dbReference>
<dbReference type="PANTHER" id="PTHR43685">
    <property type="entry name" value="GLYCOSYLTRANSFERASE"/>
    <property type="match status" value="1"/>
</dbReference>
<sequence length="292" mass="32273">MKQTVQYAVVTPVRDEVRHIGRTIDSMAAQTIRPARWVIVDDGSTDGTSALLDHRCATLPWITVLHRHDRGFRAAGGGVMQAFHAGLALLADTPWEFLVKLDGDLSFAPGYFEACLEAFRQDATLGIGGGTVHQLEDGALYVDSAGDPPFHVRGATKIYRRACWARISPLIEAPGWDTFDEVQANFRGWTTRTFPDLAVVQLKPTGAAAGRWRDAFKNGRANYVSGYHPAFMLAKCVRRAFRRPMLVQAAGLLSGYCSGYLKQVPTAPDPDAIRWLRGQQLRRLTLRSSIYG</sequence>
<dbReference type="InterPro" id="IPR050834">
    <property type="entry name" value="Glycosyltransf_2"/>
</dbReference>
<evidence type="ECO:0000313" key="2">
    <source>
        <dbReference type="EMBL" id="MEF7616698.1"/>
    </source>
</evidence>
<keyword evidence="3" id="KW-1185">Reference proteome</keyword>
<name>A0AAW9QKM5_9BURK</name>
<dbReference type="AlphaFoldDB" id="A0AAW9QKM5"/>
<accession>A0AAW9QKM5</accession>
<reference evidence="2 3" key="1">
    <citation type="submission" date="2024-02" db="EMBL/GenBank/DDBJ databases">
        <title>Genome sequence of Aquincola sp. MAHUQ-54.</title>
        <authorList>
            <person name="Huq M.A."/>
        </authorList>
    </citation>
    <scope>NUCLEOTIDE SEQUENCE [LARGE SCALE GENOMIC DNA]</scope>
    <source>
        <strain evidence="2 3">MAHUQ-54</strain>
    </source>
</reference>
<keyword evidence="2" id="KW-0328">Glycosyltransferase</keyword>